<dbReference type="EC" id="4.2.2.2" evidence="5 10"/>
<comment type="catalytic activity">
    <reaction evidence="1 10">
        <text>Eliminative cleavage of (1-&gt;4)-alpha-D-galacturonan to give oligosaccharides with 4-deoxy-alpha-D-galact-4-enuronosyl groups at their non-reducing ends.</text>
        <dbReference type="EC" id="4.2.2.2"/>
    </reaction>
</comment>
<comment type="cofactor">
    <cofactor evidence="2 10">
        <name>Ca(2+)</name>
        <dbReference type="ChEBI" id="CHEBI:29108"/>
    </cofactor>
</comment>
<dbReference type="PANTHER" id="PTHR33407">
    <property type="entry name" value="PECTATE LYASE F-RELATED"/>
    <property type="match status" value="1"/>
</dbReference>
<gene>
    <name evidence="11" type="ORF">GCM10025770_03720</name>
</gene>
<keyword evidence="8 10" id="KW-0106">Calcium</keyword>
<keyword evidence="9 10" id="KW-0456">Lyase</keyword>
<name>A0ABP9Q970_9RHOO</name>
<evidence type="ECO:0000256" key="6">
    <source>
        <dbReference type="ARBA" id="ARBA00022525"/>
    </source>
</evidence>
<evidence type="ECO:0000313" key="11">
    <source>
        <dbReference type="EMBL" id="GAA5158738.1"/>
    </source>
</evidence>
<comment type="subcellular location">
    <subcellularLocation>
        <location evidence="3 10">Secreted</location>
    </subcellularLocation>
</comment>
<evidence type="ECO:0000256" key="9">
    <source>
        <dbReference type="ARBA" id="ARBA00023239"/>
    </source>
</evidence>
<accession>A0ABP9Q970</accession>
<evidence type="ECO:0000256" key="4">
    <source>
        <dbReference type="ARBA" id="ARBA00006463"/>
    </source>
</evidence>
<keyword evidence="12" id="KW-1185">Reference proteome</keyword>
<reference evidence="12" key="1">
    <citation type="journal article" date="2019" name="Int. J. Syst. Evol. Microbiol.">
        <title>The Global Catalogue of Microorganisms (GCM) 10K type strain sequencing project: providing services to taxonomists for standard genome sequencing and annotation.</title>
        <authorList>
            <consortium name="The Broad Institute Genomics Platform"/>
            <consortium name="The Broad Institute Genome Sequencing Center for Infectious Disease"/>
            <person name="Wu L."/>
            <person name="Ma J."/>
        </authorList>
    </citation>
    <scope>NUCLEOTIDE SEQUENCE [LARGE SCALE GENOMIC DNA]</scope>
    <source>
        <strain evidence="12">JCM 18715</strain>
    </source>
</reference>
<dbReference type="GO" id="GO:0016829">
    <property type="term" value="F:lyase activity"/>
    <property type="evidence" value="ECO:0007669"/>
    <property type="project" value="UniProtKB-KW"/>
</dbReference>
<comment type="similarity">
    <text evidence="4 10">Belongs to the polysaccharide lyase 3 family.</text>
</comment>
<comment type="function">
    <text evidence="10">Catalyzes the depolymerization of both polygalacturonate and pectins of methyl esterification degree from 22 to 89%, with an endo mode of action. In contrast to the majority of pectate lyases, displays high activity on highly methylated pectins.</text>
</comment>
<dbReference type="RefSeq" id="WP_345531129.1">
    <property type="nucleotide sequence ID" value="NZ_BAABLD010000002.1"/>
</dbReference>
<keyword evidence="7 10" id="KW-0732">Signal</keyword>
<evidence type="ECO:0000313" key="12">
    <source>
        <dbReference type="Proteomes" id="UP001500547"/>
    </source>
</evidence>
<dbReference type="PANTHER" id="PTHR33407:SF9">
    <property type="entry name" value="PECTATE LYASE F-RELATED"/>
    <property type="match status" value="1"/>
</dbReference>
<dbReference type="Proteomes" id="UP001500547">
    <property type="component" value="Unassembled WGS sequence"/>
</dbReference>
<evidence type="ECO:0000256" key="1">
    <source>
        <dbReference type="ARBA" id="ARBA00000695"/>
    </source>
</evidence>
<evidence type="ECO:0000256" key="7">
    <source>
        <dbReference type="ARBA" id="ARBA00022729"/>
    </source>
</evidence>
<evidence type="ECO:0000256" key="10">
    <source>
        <dbReference type="RuleBase" id="RU367009"/>
    </source>
</evidence>
<organism evidence="11 12">
    <name type="scientific">Viridibacterium curvum</name>
    <dbReference type="NCBI Taxonomy" id="1101404"/>
    <lineage>
        <taxon>Bacteria</taxon>
        <taxon>Pseudomonadati</taxon>
        <taxon>Pseudomonadota</taxon>
        <taxon>Betaproteobacteria</taxon>
        <taxon>Rhodocyclales</taxon>
        <taxon>Rhodocyclaceae</taxon>
        <taxon>Viridibacterium</taxon>
    </lineage>
</organism>
<keyword evidence="6 10" id="KW-0964">Secreted</keyword>
<dbReference type="Gene3D" id="2.160.20.10">
    <property type="entry name" value="Single-stranded right-handed beta-helix, Pectin lyase-like"/>
    <property type="match status" value="1"/>
</dbReference>
<sequence length="229" mass="23202">MQSKLLLGLFLAAVITNANATSTISGSFDGGGKTYGTSCSGGSESQAPVFLLKDGATLKNVVLKAGAAADGVHCEGSCTLSNVKWPDVCEDAATMKGGSGKTMTVSGGSADKADDKVFQHNGKGSTIKISGFTAGSIGKLYRSCGNCSSNGGPRYVNISNTTISNASAGVAGVNANFGDKATIRSITVKKGNSVCIEFKGVQKGSESPKVGEKWNTAACDVSKSDVTYK</sequence>
<comment type="caution">
    <text evidence="11">The sequence shown here is derived from an EMBL/GenBank/DDBJ whole genome shotgun (WGS) entry which is preliminary data.</text>
</comment>
<feature type="signal peptide" evidence="10">
    <location>
        <begin position="1"/>
        <end position="20"/>
    </location>
</feature>
<proteinExistence type="inferred from homology"/>
<dbReference type="InterPro" id="IPR004898">
    <property type="entry name" value="Pectate_lyase_PlyH/PlyE-like"/>
</dbReference>
<dbReference type="InterPro" id="IPR011050">
    <property type="entry name" value="Pectin_lyase_fold/virulence"/>
</dbReference>
<evidence type="ECO:0000256" key="3">
    <source>
        <dbReference type="ARBA" id="ARBA00004613"/>
    </source>
</evidence>
<evidence type="ECO:0000256" key="8">
    <source>
        <dbReference type="ARBA" id="ARBA00022837"/>
    </source>
</evidence>
<evidence type="ECO:0000256" key="5">
    <source>
        <dbReference type="ARBA" id="ARBA00012272"/>
    </source>
</evidence>
<dbReference type="EMBL" id="BAABLD010000002">
    <property type="protein sequence ID" value="GAA5158738.1"/>
    <property type="molecule type" value="Genomic_DNA"/>
</dbReference>
<dbReference type="InterPro" id="IPR012334">
    <property type="entry name" value="Pectin_lyas_fold"/>
</dbReference>
<protein>
    <recommendedName>
        <fullName evidence="5 10">Pectate lyase</fullName>
        <ecNumber evidence="5 10">4.2.2.2</ecNumber>
    </recommendedName>
</protein>
<dbReference type="Pfam" id="PF03211">
    <property type="entry name" value="Pectate_lyase"/>
    <property type="match status" value="1"/>
</dbReference>
<evidence type="ECO:0000256" key="2">
    <source>
        <dbReference type="ARBA" id="ARBA00001913"/>
    </source>
</evidence>
<dbReference type="SUPFAM" id="SSF51126">
    <property type="entry name" value="Pectin lyase-like"/>
    <property type="match status" value="1"/>
</dbReference>
<feature type="chain" id="PRO_5044968592" description="Pectate lyase" evidence="10">
    <location>
        <begin position="21"/>
        <end position="229"/>
    </location>
</feature>